<feature type="domain" description="Capsular polysaccharide assembling protein CapF C-terminal" evidence="1">
    <location>
        <begin position="90"/>
        <end position="154"/>
    </location>
</feature>
<organism evidence="2 3">
    <name type="scientific">Candidatus Falkowbacteria bacterium CG10_big_fil_rev_8_21_14_0_10_39_11</name>
    <dbReference type="NCBI Taxonomy" id="1974565"/>
    <lineage>
        <taxon>Bacteria</taxon>
        <taxon>Candidatus Falkowiibacteriota</taxon>
    </lineage>
</organism>
<dbReference type="InterPro" id="IPR011051">
    <property type="entry name" value="RmlC_Cupin_sf"/>
</dbReference>
<proteinExistence type="predicted"/>
<gene>
    <name evidence="2" type="ORF">COT97_00695</name>
</gene>
<dbReference type="Proteomes" id="UP000229901">
    <property type="component" value="Unassembled WGS sequence"/>
</dbReference>
<dbReference type="AlphaFoldDB" id="A0A2H0V648"/>
<dbReference type="InterPro" id="IPR014710">
    <property type="entry name" value="RmlC-like_jellyroll"/>
</dbReference>
<name>A0A2H0V648_9BACT</name>
<dbReference type="InterPro" id="IPR029303">
    <property type="entry name" value="CapF_C"/>
</dbReference>
<comment type="caution">
    <text evidence="2">The sequence shown here is derived from an EMBL/GenBank/DDBJ whole genome shotgun (WGS) entry which is preliminary data.</text>
</comment>
<dbReference type="SUPFAM" id="SSF51182">
    <property type="entry name" value="RmlC-like cupins"/>
    <property type="match status" value="1"/>
</dbReference>
<evidence type="ECO:0000313" key="2">
    <source>
        <dbReference type="EMBL" id="PIR94548.1"/>
    </source>
</evidence>
<evidence type="ECO:0000259" key="1">
    <source>
        <dbReference type="Pfam" id="PF14667"/>
    </source>
</evidence>
<sequence>MQVYKLVFLFSCDKLLAKPRKKGDQMIYKESDVNKLAIPVVVDDRKLYTLFALPEREASGKSGRKLLVPFDKRFPLVEGFEFNYMYLVEIKEFGSEPGHHYHHQKHELMMVVSGSARFLFKDIEADEIRSATLDGRKNRIIHVKPRIAHAVVPLIIPTIILVMASSPNTEDDEFSHTIS</sequence>
<accession>A0A2H0V648</accession>
<dbReference type="Pfam" id="PF14667">
    <property type="entry name" value="Polysacc_synt_C"/>
    <property type="match status" value="1"/>
</dbReference>
<dbReference type="EMBL" id="PFAP01000003">
    <property type="protein sequence ID" value="PIR94548.1"/>
    <property type="molecule type" value="Genomic_DNA"/>
</dbReference>
<dbReference type="Gene3D" id="2.60.120.10">
    <property type="entry name" value="Jelly Rolls"/>
    <property type="match status" value="1"/>
</dbReference>
<reference evidence="3" key="1">
    <citation type="submission" date="2017-09" db="EMBL/GenBank/DDBJ databases">
        <title>Depth-based differentiation of microbial function through sediment-hosted aquifers and enrichment of novel symbionts in the deep terrestrial subsurface.</title>
        <authorList>
            <person name="Probst A.J."/>
            <person name="Ladd B."/>
            <person name="Jarett J.K."/>
            <person name="Geller-Mcgrath D.E."/>
            <person name="Sieber C.M.K."/>
            <person name="Emerson J.B."/>
            <person name="Anantharaman K."/>
            <person name="Thomas B.C."/>
            <person name="Malmstrom R."/>
            <person name="Stieglmeier M."/>
            <person name="Klingl A."/>
            <person name="Woyke T."/>
            <person name="Ryan C.M."/>
            <person name="Banfield J.F."/>
        </authorList>
    </citation>
    <scope>NUCLEOTIDE SEQUENCE [LARGE SCALE GENOMIC DNA]</scope>
</reference>
<protein>
    <recommendedName>
        <fullName evidence="1">Capsular polysaccharide assembling protein CapF C-terminal domain-containing protein</fullName>
    </recommendedName>
</protein>
<evidence type="ECO:0000313" key="3">
    <source>
        <dbReference type="Proteomes" id="UP000229901"/>
    </source>
</evidence>